<keyword evidence="4" id="KW-0539">Nucleus</keyword>
<dbReference type="PANTHER" id="PTHR31719">
    <property type="entry name" value="NAC TRANSCRIPTION FACTOR 56"/>
    <property type="match status" value="1"/>
</dbReference>
<gene>
    <name evidence="8" type="ORF">BRAA05T19173Z</name>
    <name evidence="7" type="ORF">BRAPAZ1V2_A05P01810.2</name>
</gene>
<keyword evidence="1" id="KW-0805">Transcription regulation</keyword>
<dbReference type="InterPro" id="IPR036093">
    <property type="entry name" value="NAC_dom_sf"/>
</dbReference>
<feature type="compositionally biased region" description="Basic and acidic residues" evidence="5">
    <location>
        <begin position="1"/>
        <end position="17"/>
    </location>
</feature>
<sequence>MEKMNGDQSKSKVDESSSKSNYVLGREEGSSSSSHTRVNNNLREQQRLMMLRSPGMPRPHPAFNQHVNHMYNLEEHQRRMLHYHRMPHTDHPSSSSIDTVKARVYPPGSRFLPTNLGCLRVHLRNKVDKKKSGSITTLDLYEDDPWLLDHVQNDLFPRGEWYYFTPRNKRGATSCTRTVRGRGGGTWKTTSGKEPIKDKNNKVEGYVQSLVYNKTDVNGDIKPTGWNMKEYCLYEENQDDLVLCRLKGNLEKKGFAEEVKNNILSKQVQEEQEAGANRVDEMRTLEEDHGEATQQKQEQDAPRVLVPSPPPPPPPPPPPHEATDHGEATQQQQHQDAPPVPFLEGQDSGMETMMMMMSQYNGNNFMTMLKEDHGEATQQQQPQEQDAPPVLVPPPLHESHELGFETMITMRQDDHGDATQKQKQEQDAPQVRARPSWFWTPNNDNNFMPVLDENQQYQFDDLDLCFESIKNDANEAHLQPVSHAQDAVGGSSD</sequence>
<feature type="domain" description="NAC" evidence="6">
    <location>
        <begin position="105"/>
        <end position="249"/>
    </location>
</feature>
<feature type="compositionally biased region" description="Polar residues" evidence="5">
    <location>
        <begin position="30"/>
        <end position="39"/>
    </location>
</feature>
<accession>A0A3P5YQR2</accession>
<evidence type="ECO:0000256" key="4">
    <source>
        <dbReference type="ARBA" id="ARBA00023242"/>
    </source>
</evidence>
<keyword evidence="3" id="KW-0804">Transcription</keyword>
<dbReference type="PROSITE" id="PS51005">
    <property type="entry name" value="NAC"/>
    <property type="match status" value="1"/>
</dbReference>
<name>A0A3P5YQR2_BRACM</name>
<dbReference type="PANTHER" id="PTHR31719:SF222">
    <property type="entry name" value="NAC DOMAIN-CONTAINING PROTEIN"/>
    <property type="match status" value="1"/>
</dbReference>
<dbReference type="EMBL" id="LS974621">
    <property type="protein sequence ID" value="CAG7873660.1"/>
    <property type="molecule type" value="Genomic_DNA"/>
</dbReference>
<dbReference type="EMBL" id="LR031570">
    <property type="protein sequence ID" value="VDC69459.1"/>
    <property type="molecule type" value="Genomic_DNA"/>
</dbReference>
<dbReference type="InterPro" id="IPR003441">
    <property type="entry name" value="NAC-dom"/>
</dbReference>
<evidence type="ECO:0000313" key="8">
    <source>
        <dbReference type="EMBL" id="VDC69459.1"/>
    </source>
</evidence>
<keyword evidence="2" id="KW-0238">DNA-binding</keyword>
<organism evidence="8">
    <name type="scientific">Brassica campestris</name>
    <name type="common">Field mustard</name>
    <dbReference type="NCBI Taxonomy" id="3711"/>
    <lineage>
        <taxon>Eukaryota</taxon>
        <taxon>Viridiplantae</taxon>
        <taxon>Streptophyta</taxon>
        <taxon>Embryophyta</taxon>
        <taxon>Tracheophyta</taxon>
        <taxon>Spermatophyta</taxon>
        <taxon>Magnoliopsida</taxon>
        <taxon>eudicotyledons</taxon>
        <taxon>Gunneridae</taxon>
        <taxon>Pentapetalae</taxon>
        <taxon>rosids</taxon>
        <taxon>malvids</taxon>
        <taxon>Brassicales</taxon>
        <taxon>Brassicaceae</taxon>
        <taxon>Brassiceae</taxon>
        <taxon>Brassica</taxon>
    </lineage>
</organism>
<feature type="region of interest" description="Disordered" evidence="5">
    <location>
        <begin position="286"/>
        <end position="346"/>
    </location>
</feature>
<dbReference type="SUPFAM" id="SSF101941">
    <property type="entry name" value="NAC domain"/>
    <property type="match status" value="1"/>
</dbReference>
<feature type="region of interest" description="Disordered" evidence="5">
    <location>
        <begin position="1"/>
        <end position="39"/>
    </location>
</feature>
<protein>
    <recommendedName>
        <fullName evidence="6">NAC domain-containing protein</fullName>
    </recommendedName>
</protein>
<dbReference type="Pfam" id="PF02365">
    <property type="entry name" value="NAM"/>
    <property type="match status" value="1"/>
</dbReference>
<dbReference type="GO" id="GO:0006355">
    <property type="term" value="P:regulation of DNA-templated transcription"/>
    <property type="evidence" value="ECO:0007669"/>
    <property type="project" value="InterPro"/>
</dbReference>
<dbReference type="GO" id="GO:0003677">
    <property type="term" value="F:DNA binding"/>
    <property type="evidence" value="ECO:0007669"/>
    <property type="project" value="UniProtKB-KW"/>
</dbReference>
<evidence type="ECO:0000259" key="6">
    <source>
        <dbReference type="PROSITE" id="PS51005"/>
    </source>
</evidence>
<feature type="region of interest" description="Disordered" evidence="5">
    <location>
        <begin position="179"/>
        <end position="198"/>
    </location>
</feature>
<proteinExistence type="predicted"/>
<dbReference type="AlphaFoldDB" id="A0A3P5YQR2"/>
<dbReference type="Gene3D" id="2.170.150.80">
    <property type="entry name" value="NAC domain"/>
    <property type="match status" value="1"/>
</dbReference>
<feature type="compositionally biased region" description="Basic and acidic residues" evidence="5">
    <location>
        <begin position="413"/>
        <end position="426"/>
    </location>
</feature>
<evidence type="ECO:0000256" key="3">
    <source>
        <dbReference type="ARBA" id="ARBA00023163"/>
    </source>
</evidence>
<evidence type="ECO:0000256" key="5">
    <source>
        <dbReference type="SAM" id="MobiDB-lite"/>
    </source>
</evidence>
<evidence type="ECO:0000256" key="2">
    <source>
        <dbReference type="ARBA" id="ARBA00023125"/>
    </source>
</evidence>
<dbReference type="Proteomes" id="UP000694005">
    <property type="component" value="Chromosome A05"/>
</dbReference>
<feature type="region of interest" description="Disordered" evidence="5">
    <location>
        <begin position="413"/>
        <end position="439"/>
    </location>
</feature>
<feature type="compositionally biased region" description="Pro residues" evidence="5">
    <location>
        <begin position="307"/>
        <end position="320"/>
    </location>
</feature>
<evidence type="ECO:0000256" key="1">
    <source>
        <dbReference type="ARBA" id="ARBA00023015"/>
    </source>
</evidence>
<feature type="compositionally biased region" description="Basic and acidic residues" evidence="5">
    <location>
        <begin position="286"/>
        <end position="301"/>
    </location>
</feature>
<dbReference type="Gramene" id="A05p01810.2_BraZ1">
    <property type="protein sequence ID" value="A05p01810.2_BraZ1.CDS.1"/>
    <property type="gene ID" value="A05g01810.2_BraZ1"/>
</dbReference>
<reference evidence="8" key="1">
    <citation type="submission" date="2018-11" db="EMBL/GenBank/DDBJ databases">
        <authorList>
            <consortium name="Genoscope - CEA"/>
            <person name="William W."/>
        </authorList>
    </citation>
    <scope>NUCLEOTIDE SEQUENCE</scope>
</reference>
<evidence type="ECO:0000313" key="7">
    <source>
        <dbReference type="EMBL" id="CAG7873660.1"/>
    </source>
</evidence>